<name>A0A9P1DZS4_CUSEU</name>
<comment type="caution">
    <text evidence="2">The sequence shown here is derived from an EMBL/GenBank/DDBJ whole genome shotgun (WGS) entry which is preliminary data.</text>
</comment>
<proteinExistence type="predicted"/>
<feature type="compositionally biased region" description="Basic and acidic residues" evidence="1">
    <location>
        <begin position="102"/>
        <end position="115"/>
    </location>
</feature>
<dbReference type="OrthoDB" id="10594476at2759"/>
<gene>
    <name evidence="2" type="ORF">CEURO_LOCUS2691</name>
</gene>
<dbReference type="Proteomes" id="UP001152484">
    <property type="component" value="Unassembled WGS sequence"/>
</dbReference>
<dbReference type="EMBL" id="CAMAPE010000005">
    <property type="protein sequence ID" value="CAH9068031.1"/>
    <property type="molecule type" value="Genomic_DNA"/>
</dbReference>
<evidence type="ECO:0000313" key="3">
    <source>
        <dbReference type="Proteomes" id="UP001152484"/>
    </source>
</evidence>
<feature type="compositionally biased region" description="Polar residues" evidence="1">
    <location>
        <begin position="151"/>
        <end position="165"/>
    </location>
</feature>
<reference evidence="2" key="1">
    <citation type="submission" date="2022-07" db="EMBL/GenBank/DDBJ databases">
        <authorList>
            <person name="Macas J."/>
            <person name="Novak P."/>
            <person name="Neumann P."/>
        </authorList>
    </citation>
    <scope>NUCLEOTIDE SEQUENCE</scope>
</reference>
<dbReference type="AlphaFoldDB" id="A0A9P1DZS4"/>
<protein>
    <submittedName>
        <fullName evidence="2">Uncharacterized protein</fullName>
    </submittedName>
</protein>
<evidence type="ECO:0000313" key="2">
    <source>
        <dbReference type="EMBL" id="CAH9068031.1"/>
    </source>
</evidence>
<organism evidence="2 3">
    <name type="scientific">Cuscuta europaea</name>
    <name type="common">European dodder</name>
    <dbReference type="NCBI Taxonomy" id="41803"/>
    <lineage>
        <taxon>Eukaryota</taxon>
        <taxon>Viridiplantae</taxon>
        <taxon>Streptophyta</taxon>
        <taxon>Embryophyta</taxon>
        <taxon>Tracheophyta</taxon>
        <taxon>Spermatophyta</taxon>
        <taxon>Magnoliopsida</taxon>
        <taxon>eudicotyledons</taxon>
        <taxon>Gunneridae</taxon>
        <taxon>Pentapetalae</taxon>
        <taxon>asterids</taxon>
        <taxon>lamiids</taxon>
        <taxon>Solanales</taxon>
        <taxon>Convolvulaceae</taxon>
        <taxon>Cuscuteae</taxon>
        <taxon>Cuscuta</taxon>
        <taxon>Cuscuta subgen. Cuscuta</taxon>
    </lineage>
</organism>
<sequence length="199" mass="21613">MDINQGDGDDGASRVDAAATGDGDDGASRVDAAATGDGDDGASRVDAAATGDGSSRVQESYEDNLVDINMDFEEAPSMETEFPVVVSLEDFSMFSQHTEQGSYEHQEPEKESEEHSGEEESEESDDHCMHPIGMKKPHGVRISYGPPPPSKTSKALKSQQGTSKPQKLEIKRRPTYYTRSKSSFRSIFFGNDADPIDLE</sequence>
<feature type="compositionally biased region" description="Acidic residues" evidence="1">
    <location>
        <begin position="116"/>
        <end position="125"/>
    </location>
</feature>
<keyword evidence="3" id="KW-1185">Reference proteome</keyword>
<feature type="region of interest" description="Disordered" evidence="1">
    <location>
        <begin position="93"/>
        <end position="176"/>
    </location>
</feature>
<evidence type="ECO:0000256" key="1">
    <source>
        <dbReference type="SAM" id="MobiDB-lite"/>
    </source>
</evidence>
<feature type="compositionally biased region" description="Acidic residues" evidence="1">
    <location>
        <begin position="60"/>
        <end position="72"/>
    </location>
</feature>
<accession>A0A9P1DZS4</accession>
<feature type="region of interest" description="Disordered" evidence="1">
    <location>
        <begin position="1"/>
        <end position="72"/>
    </location>
</feature>